<accession>A0A0L8VBT4</accession>
<keyword evidence="7 8" id="KW-0472">Membrane</keyword>
<reference evidence="10" key="1">
    <citation type="submission" date="2015-07" db="EMBL/GenBank/DDBJ databases">
        <title>Genome sequencing of Sunxiuqinia dokdonensis strain SK.</title>
        <authorList>
            <person name="Ahn S."/>
            <person name="Kim B.-C."/>
        </authorList>
    </citation>
    <scope>NUCLEOTIDE SEQUENCE [LARGE SCALE GENOMIC DNA]</scope>
    <source>
        <strain evidence="10">SK</strain>
    </source>
</reference>
<proteinExistence type="inferred from homology"/>
<dbReference type="AlphaFoldDB" id="A0A0L8VBT4"/>
<feature type="transmembrane region" description="Helical" evidence="8">
    <location>
        <begin position="227"/>
        <end position="256"/>
    </location>
</feature>
<evidence type="ECO:0000313" key="9">
    <source>
        <dbReference type="EMBL" id="KOH45909.1"/>
    </source>
</evidence>
<feature type="transmembrane region" description="Helical" evidence="8">
    <location>
        <begin position="5"/>
        <end position="24"/>
    </location>
</feature>
<feature type="transmembrane region" description="Helical" evidence="8">
    <location>
        <begin position="30"/>
        <end position="47"/>
    </location>
</feature>
<protein>
    <recommendedName>
        <fullName evidence="11">Permease</fullName>
    </recommendedName>
</protein>
<evidence type="ECO:0000256" key="8">
    <source>
        <dbReference type="SAM" id="Phobius"/>
    </source>
</evidence>
<dbReference type="STRING" id="1409788.NC99_12850"/>
<evidence type="ECO:0000256" key="1">
    <source>
        <dbReference type="ARBA" id="ARBA00004651"/>
    </source>
</evidence>
<evidence type="ECO:0000256" key="5">
    <source>
        <dbReference type="ARBA" id="ARBA00022692"/>
    </source>
</evidence>
<name>A0A0L8VBT4_9BACT</name>
<keyword evidence="10" id="KW-1185">Reference proteome</keyword>
<feature type="transmembrane region" description="Helical" evidence="8">
    <location>
        <begin position="199"/>
        <end position="221"/>
    </location>
</feature>
<dbReference type="PANTHER" id="PTHR21716:SF53">
    <property type="entry name" value="PERMEASE PERM-RELATED"/>
    <property type="match status" value="1"/>
</dbReference>
<dbReference type="RefSeq" id="WP_053180794.1">
    <property type="nucleotide sequence ID" value="NZ_LGIA01000061.1"/>
</dbReference>
<evidence type="ECO:0000256" key="6">
    <source>
        <dbReference type="ARBA" id="ARBA00022989"/>
    </source>
</evidence>
<comment type="subcellular location">
    <subcellularLocation>
        <location evidence="1">Cell membrane</location>
        <topology evidence="1">Multi-pass membrane protein</topology>
    </subcellularLocation>
</comment>
<feature type="transmembrane region" description="Helical" evidence="8">
    <location>
        <begin position="59"/>
        <end position="81"/>
    </location>
</feature>
<evidence type="ECO:0008006" key="11">
    <source>
        <dbReference type="Google" id="ProtNLM"/>
    </source>
</evidence>
<feature type="transmembrane region" description="Helical" evidence="8">
    <location>
        <begin position="263"/>
        <end position="279"/>
    </location>
</feature>
<dbReference type="InterPro" id="IPR002549">
    <property type="entry name" value="AI-2E-like"/>
</dbReference>
<comment type="similarity">
    <text evidence="2">Belongs to the autoinducer-2 exporter (AI-2E) (TC 2.A.86) family.</text>
</comment>
<evidence type="ECO:0000313" key="10">
    <source>
        <dbReference type="Proteomes" id="UP000036958"/>
    </source>
</evidence>
<evidence type="ECO:0000256" key="3">
    <source>
        <dbReference type="ARBA" id="ARBA00022448"/>
    </source>
</evidence>
<feature type="transmembrane region" description="Helical" evidence="8">
    <location>
        <begin position="141"/>
        <end position="165"/>
    </location>
</feature>
<dbReference type="PANTHER" id="PTHR21716">
    <property type="entry name" value="TRANSMEMBRANE PROTEIN"/>
    <property type="match status" value="1"/>
</dbReference>
<dbReference type="Pfam" id="PF01594">
    <property type="entry name" value="AI-2E_transport"/>
    <property type="match status" value="1"/>
</dbReference>
<keyword evidence="6 8" id="KW-1133">Transmembrane helix</keyword>
<comment type="caution">
    <text evidence="9">The sequence shown here is derived from an EMBL/GenBank/DDBJ whole genome shotgun (WGS) entry which is preliminary data.</text>
</comment>
<dbReference type="Proteomes" id="UP000036958">
    <property type="component" value="Unassembled WGS sequence"/>
</dbReference>
<gene>
    <name evidence="9" type="ORF">NC99_12850</name>
</gene>
<evidence type="ECO:0000256" key="7">
    <source>
        <dbReference type="ARBA" id="ARBA00023136"/>
    </source>
</evidence>
<feature type="transmembrane region" description="Helical" evidence="8">
    <location>
        <begin position="299"/>
        <end position="326"/>
    </location>
</feature>
<evidence type="ECO:0000256" key="2">
    <source>
        <dbReference type="ARBA" id="ARBA00009773"/>
    </source>
</evidence>
<keyword evidence="5 8" id="KW-0812">Transmembrane</keyword>
<organism evidence="9 10">
    <name type="scientific">Sunxiuqinia dokdonensis</name>
    <dbReference type="NCBI Taxonomy" id="1409788"/>
    <lineage>
        <taxon>Bacteria</taxon>
        <taxon>Pseudomonadati</taxon>
        <taxon>Bacteroidota</taxon>
        <taxon>Bacteroidia</taxon>
        <taxon>Marinilabiliales</taxon>
        <taxon>Prolixibacteraceae</taxon>
        <taxon>Sunxiuqinia</taxon>
    </lineage>
</organism>
<keyword evidence="3" id="KW-0813">Transport</keyword>
<dbReference type="EMBL" id="LGIA01000061">
    <property type="protein sequence ID" value="KOH45909.1"/>
    <property type="molecule type" value="Genomic_DNA"/>
</dbReference>
<keyword evidence="4" id="KW-1003">Cell membrane</keyword>
<evidence type="ECO:0000256" key="4">
    <source>
        <dbReference type="ARBA" id="ARBA00022475"/>
    </source>
</evidence>
<dbReference type="GO" id="GO:0005886">
    <property type="term" value="C:plasma membrane"/>
    <property type="evidence" value="ECO:0007669"/>
    <property type="project" value="UniProtKB-SubCell"/>
</dbReference>
<sequence length="366" mass="41122">MKNHILLQTALSLFILSLFVLFLILAKDILVPFAISIFFAYMLYPMVWAIERRGVHRGLAIILVILITLLILGSAGLLLSAKLSNMTIDFEQLKEEVDGKIEYVQTILETRIGINASTMDHYFSKATDSLFSSWESQVGSLFTATTTTLFQIGLLPVYTFFLLFYRTKSAYFIFRLAGREHKAKTLHILREVSTVTTKYMSGLLIVVLILAILNTTGLFIIGVRHALVFGILAALLNLVPYIGTFIGGLIPIIYVLLTSSSPFQMMLQIFILFSIIQFLENNLITPKVVGNNIKINPLAIILSLLLANMVWGIPGMLIVVPCLAILKITMRNIEGLHPFAYLISDRGVAKHNVSLKKMWRKMTHRK</sequence>